<comment type="subcellular location">
    <subcellularLocation>
        <location evidence="1">Membrane</location>
        <topology evidence="1">Peripheral membrane protein</topology>
    </subcellularLocation>
</comment>
<dbReference type="RefSeq" id="XP_065676646.1">
    <property type="nucleotide sequence ID" value="XM_065820574.1"/>
</dbReference>
<evidence type="ECO:0000256" key="5">
    <source>
        <dbReference type="ARBA" id="ARBA00022927"/>
    </source>
</evidence>
<dbReference type="InterPro" id="IPR000744">
    <property type="entry name" value="NSF_attach"/>
</dbReference>
<evidence type="ECO:0000256" key="4">
    <source>
        <dbReference type="ARBA" id="ARBA00022892"/>
    </source>
</evidence>
<dbReference type="GeneID" id="100197482"/>
<organism evidence="9 10">
    <name type="scientific">Hydra vulgaris</name>
    <name type="common">Hydra</name>
    <name type="synonym">Hydra attenuata</name>
    <dbReference type="NCBI Taxonomy" id="6087"/>
    <lineage>
        <taxon>Eukaryota</taxon>
        <taxon>Metazoa</taxon>
        <taxon>Cnidaria</taxon>
        <taxon>Hydrozoa</taxon>
        <taxon>Hydroidolina</taxon>
        <taxon>Anthoathecata</taxon>
        <taxon>Aplanulata</taxon>
        <taxon>Hydridae</taxon>
        <taxon>Hydra</taxon>
    </lineage>
</organism>
<dbReference type="RefSeq" id="XP_065676644.1">
    <property type="nucleotide sequence ID" value="XM_065820572.1"/>
</dbReference>
<evidence type="ECO:0000256" key="2">
    <source>
        <dbReference type="ARBA" id="ARBA00010050"/>
    </source>
</evidence>
<dbReference type="SUPFAM" id="SSF48452">
    <property type="entry name" value="TPR-like"/>
    <property type="match status" value="1"/>
</dbReference>
<accession>A0ABM4DPY5</accession>
<dbReference type="Gene3D" id="1.25.40.10">
    <property type="entry name" value="Tetratricopeptide repeat domain"/>
    <property type="match status" value="1"/>
</dbReference>
<dbReference type="InterPro" id="IPR011990">
    <property type="entry name" value="TPR-like_helical_dom_sf"/>
</dbReference>
<evidence type="ECO:0000256" key="6">
    <source>
        <dbReference type="ARBA" id="ARBA00023136"/>
    </source>
</evidence>
<keyword evidence="9" id="KW-1185">Reference proteome</keyword>
<name>A0ABM4DPY5_HYDVU</name>
<keyword evidence="5" id="KW-0653">Protein transport</keyword>
<dbReference type="Proteomes" id="UP001652625">
    <property type="component" value="Chromosome 15"/>
</dbReference>
<keyword evidence="4" id="KW-0931">ER-Golgi transport</keyword>
<comment type="similarity">
    <text evidence="2">Belongs to the SNAP family.</text>
</comment>
<evidence type="ECO:0000313" key="11">
    <source>
        <dbReference type="RefSeq" id="XP_065676645.1"/>
    </source>
</evidence>
<dbReference type="Pfam" id="PF14938">
    <property type="entry name" value="SNAP"/>
    <property type="match status" value="1"/>
</dbReference>
<dbReference type="PANTHER" id="PTHR13768:SF2">
    <property type="entry name" value="GAMMA-SOLUBLE NSF ATTACHMENT PROTEIN"/>
    <property type="match status" value="1"/>
</dbReference>
<evidence type="ECO:0000313" key="12">
    <source>
        <dbReference type="RefSeq" id="XP_065676646.1"/>
    </source>
</evidence>
<gene>
    <name evidence="10 11 12" type="primary">LOC100197482</name>
</gene>
<evidence type="ECO:0000313" key="9">
    <source>
        <dbReference type="Proteomes" id="UP001652625"/>
    </source>
</evidence>
<keyword evidence="6" id="KW-0472">Membrane</keyword>
<dbReference type="RefSeq" id="XP_065676645.1">
    <property type="nucleotide sequence ID" value="XM_065820573.1"/>
</dbReference>
<keyword evidence="3" id="KW-0813">Transport</keyword>
<proteinExistence type="inferred from homology"/>
<evidence type="ECO:0000256" key="7">
    <source>
        <dbReference type="ARBA" id="ARBA00040047"/>
    </source>
</evidence>
<evidence type="ECO:0000256" key="3">
    <source>
        <dbReference type="ARBA" id="ARBA00022448"/>
    </source>
</evidence>
<evidence type="ECO:0000256" key="8">
    <source>
        <dbReference type="ARBA" id="ARBA00042485"/>
    </source>
</evidence>
<evidence type="ECO:0000313" key="10">
    <source>
        <dbReference type="RefSeq" id="XP_065676644.1"/>
    </source>
</evidence>
<dbReference type="PANTHER" id="PTHR13768">
    <property type="entry name" value="SOLUBLE NSF ATTACHMENT PROTEIN SNAP"/>
    <property type="match status" value="1"/>
</dbReference>
<evidence type="ECO:0000256" key="1">
    <source>
        <dbReference type="ARBA" id="ARBA00004170"/>
    </source>
</evidence>
<protein>
    <recommendedName>
        <fullName evidence="7">Gamma-soluble NSF attachment protein</fullName>
    </recommendedName>
    <alternativeName>
        <fullName evidence="8">N-ethylmaleimide-sensitive factor attachment protein gamma</fullName>
    </alternativeName>
</protein>
<reference evidence="10 11" key="1">
    <citation type="submission" date="2025-05" db="UniProtKB">
        <authorList>
            <consortium name="RefSeq"/>
        </authorList>
    </citation>
    <scope>IDENTIFICATION</scope>
</reference>
<sequence length="380" mass="42912">MSSSLQKALNHVKEAEKALKTSLFKWTPDFDTAANEYTKAATSFKSASSMEQAKECYIKAADMHEKLNSLFHSAKYVIFLLSHSAKLLVQAAGIANELKQSNITIELMDRACILYQQHGALDTAVLTLVKGGKMCESTLPNKAVEFFIKASELCENEGKLRDASDYINQAIRIQVKQKLFFESTNLMKRRLEIIEAIKDPSMAYSVILCMVIVFLTEGDFVAANKSLMEGFNIEGFGLSDEAKYSENLIKSFQDGDKEMLQFTRNQATITHLDVEIARLAKLLKIPEDKIFEEKSYDREIENVNNVGKSENQILNVEESQDKKLTDVEESEFKSILNVRESKDVNIEDVGESKDLNVEDVGENKDKNIDDNCLDYKEDLC</sequence>